<dbReference type="EMBL" id="JARKIB010000488">
    <property type="protein sequence ID" value="KAJ7704256.1"/>
    <property type="molecule type" value="Genomic_DNA"/>
</dbReference>
<sequence length="199" mass="21940">MSGEGSEFKVLNMFGGIGGGGGQGGISGGAGGLGQGPTVNFGGVQNLENNILEEVLYKWLGSPPTTQDRQHELRNLHHEATGHWLQDDIEFMEWKTTPGALWIKGTSGKNRLRIYREWEHSLNQPHYDVLAERGQRIRDPPSPGCAPLWDPKISLPFHPCGALIFGSVKEDTDLRKGQICETVEGRSRYEINLGGTRYT</sequence>
<evidence type="ECO:0000313" key="2">
    <source>
        <dbReference type="Proteomes" id="UP001215598"/>
    </source>
</evidence>
<dbReference type="Proteomes" id="UP001215598">
    <property type="component" value="Unassembled WGS sequence"/>
</dbReference>
<protein>
    <submittedName>
        <fullName evidence="1">Uncharacterized protein</fullName>
    </submittedName>
</protein>
<accession>A0AAD7GSD3</accession>
<name>A0AAD7GSD3_9AGAR</name>
<dbReference type="AlphaFoldDB" id="A0AAD7GSD3"/>
<keyword evidence="2" id="KW-1185">Reference proteome</keyword>
<evidence type="ECO:0000313" key="1">
    <source>
        <dbReference type="EMBL" id="KAJ7704256.1"/>
    </source>
</evidence>
<gene>
    <name evidence="1" type="ORF">B0H16DRAFT_1828519</name>
</gene>
<proteinExistence type="predicted"/>
<reference evidence="1" key="1">
    <citation type="submission" date="2023-03" db="EMBL/GenBank/DDBJ databases">
        <title>Massive genome expansion in bonnet fungi (Mycena s.s.) driven by repeated elements and novel gene families across ecological guilds.</title>
        <authorList>
            <consortium name="Lawrence Berkeley National Laboratory"/>
            <person name="Harder C.B."/>
            <person name="Miyauchi S."/>
            <person name="Viragh M."/>
            <person name="Kuo A."/>
            <person name="Thoen E."/>
            <person name="Andreopoulos B."/>
            <person name="Lu D."/>
            <person name="Skrede I."/>
            <person name="Drula E."/>
            <person name="Henrissat B."/>
            <person name="Morin E."/>
            <person name="Kohler A."/>
            <person name="Barry K."/>
            <person name="LaButti K."/>
            <person name="Morin E."/>
            <person name="Salamov A."/>
            <person name="Lipzen A."/>
            <person name="Mereny Z."/>
            <person name="Hegedus B."/>
            <person name="Baldrian P."/>
            <person name="Stursova M."/>
            <person name="Weitz H."/>
            <person name="Taylor A."/>
            <person name="Grigoriev I.V."/>
            <person name="Nagy L.G."/>
            <person name="Martin F."/>
            <person name="Kauserud H."/>
        </authorList>
    </citation>
    <scope>NUCLEOTIDE SEQUENCE</scope>
    <source>
        <strain evidence="1">CBHHK182m</strain>
    </source>
</reference>
<organism evidence="1 2">
    <name type="scientific">Mycena metata</name>
    <dbReference type="NCBI Taxonomy" id="1033252"/>
    <lineage>
        <taxon>Eukaryota</taxon>
        <taxon>Fungi</taxon>
        <taxon>Dikarya</taxon>
        <taxon>Basidiomycota</taxon>
        <taxon>Agaricomycotina</taxon>
        <taxon>Agaricomycetes</taxon>
        <taxon>Agaricomycetidae</taxon>
        <taxon>Agaricales</taxon>
        <taxon>Marasmiineae</taxon>
        <taxon>Mycenaceae</taxon>
        <taxon>Mycena</taxon>
    </lineage>
</organism>
<comment type="caution">
    <text evidence="1">The sequence shown here is derived from an EMBL/GenBank/DDBJ whole genome shotgun (WGS) entry which is preliminary data.</text>
</comment>